<evidence type="ECO:0000256" key="1">
    <source>
        <dbReference type="SAM" id="MobiDB-lite"/>
    </source>
</evidence>
<comment type="caution">
    <text evidence="2">The sequence shown here is derived from an EMBL/GenBank/DDBJ whole genome shotgun (WGS) entry which is preliminary data.</text>
</comment>
<sequence length="189" mass="20960">MLPRSGDHNHGRTRQDGSAGVESPSAGHERRTSPVGSSGFFHSSIVPRLPGGDRANCPLTPPERSPLAASLSVTVHVACSGSHAPPLRVRTRSSSALPHRHRQCVHVWTRRHVRVNGTDPRDRTRRNHSRCRFMSIFEFVAGEDKVDVTKDDKQKPVDVVHLKPRGAKLNQIITTDEQKTYIESGNCRT</sequence>
<proteinExistence type="predicted"/>
<protein>
    <submittedName>
        <fullName evidence="2">Uncharacterized protein</fullName>
    </submittedName>
</protein>
<gene>
    <name evidence="2" type="ORF">F2P81_008359</name>
</gene>
<dbReference type="EMBL" id="VEVO01000007">
    <property type="protein sequence ID" value="KAF0040124.1"/>
    <property type="molecule type" value="Genomic_DNA"/>
</dbReference>
<feature type="compositionally biased region" description="Basic and acidic residues" evidence="1">
    <location>
        <begin position="1"/>
        <end position="15"/>
    </location>
</feature>
<dbReference type="AlphaFoldDB" id="A0A6A4TAF2"/>
<reference evidence="2 3" key="1">
    <citation type="submission" date="2019-06" db="EMBL/GenBank/DDBJ databases">
        <title>Draft genomes of female and male turbot (Scophthalmus maximus).</title>
        <authorList>
            <person name="Xu H."/>
            <person name="Xu X.-W."/>
            <person name="Shao C."/>
            <person name="Chen S."/>
        </authorList>
    </citation>
    <scope>NUCLEOTIDE SEQUENCE [LARGE SCALE GENOMIC DNA]</scope>
    <source>
        <strain evidence="2">Ysfricsl-2016a</strain>
        <tissue evidence="2">Blood</tissue>
    </source>
</reference>
<dbReference type="Proteomes" id="UP000438429">
    <property type="component" value="Unassembled WGS sequence"/>
</dbReference>
<evidence type="ECO:0000313" key="2">
    <source>
        <dbReference type="EMBL" id="KAF0040124.1"/>
    </source>
</evidence>
<name>A0A6A4TAF2_SCOMX</name>
<organism evidence="2 3">
    <name type="scientific">Scophthalmus maximus</name>
    <name type="common">Turbot</name>
    <name type="synonym">Psetta maxima</name>
    <dbReference type="NCBI Taxonomy" id="52904"/>
    <lineage>
        <taxon>Eukaryota</taxon>
        <taxon>Metazoa</taxon>
        <taxon>Chordata</taxon>
        <taxon>Craniata</taxon>
        <taxon>Vertebrata</taxon>
        <taxon>Euteleostomi</taxon>
        <taxon>Actinopterygii</taxon>
        <taxon>Neopterygii</taxon>
        <taxon>Teleostei</taxon>
        <taxon>Neoteleostei</taxon>
        <taxon>Acanthomorphata</taxon>
        <taxon>Carangaria</taxon>
        <taxon>Pleuronectiformes</taxon>
        <taxon>Pleuronectoidei</taxon>
        <taxon>Scophthalmidae</taxon>
        <taxon>Scophthalmus</taxon>
    </lineage>
</organism>
<evidence type="ECO:0000313" key="3">
    <source>
        <dbReference type="Proteomes" id="UP000438429"/>
    </source>
</evidence>
<accession>A0A6A4TAF2</accession>
<feature type="region of interest" description="Disordered" evidence="1">
    <location>
        <begin position="1"/>
        <end position="47"/>
    </location>
</feature>